<dbReference type="InterPro" id="IPR008902">
    <property type="entry name" value="Rhamnosid_concanavalin"/>
</dbReference>
<dbReference type="AlphaFoldDB" id="A0A1I7E7T5"/>
<dbReference type="EMBL" id="FPBF01000012">
    <property type="protein sequence ID" value="SFU20008.1"/>
    <property type="molecule type" value="Genomic_DNA"/>
</dbReference>
<sequence length="785" mass="89543">MAKKYLSILILFLIPFVVQSQTNEDAPWISYPSANVTDYGVYHFRKAFDLKEIPTNLNIHVSADNRYNLFVNGHRVSYGPAKGDLETYKYDIVDIAPYLVQGENVIAALVYNGGKDRPLAFISVQTAFMLDVENTEYAFLRTDTNWKVFKNPAYSVISYDEMLFSDQWFYGFYACGGGDHLDGNQYPWGWEEIQFDESGWLNAERLHFEGSAPWNLVPRNIPFMADHIVYPARIRENTGFTEIVGAWNGSSKITIPANLTASILIDFDLLTMGYPELTVSGGENSSIKIKYAEALYEGVNLKAHRDSVSGKTMFGVWDIFETDGNGSRTFRPLWKRAFRYVKLEIETKEEPLDILSFLNEYSGYPYPEMATFVSNDQTLNEIFTNSQRTFQMCSAETYYDTPYYEQLNYGGDNRPIASISTYNSLDDRLLREMLRLYAQSENTETSLFKSAYPSTFDFDQGSWSMAWIQTLLDYYLIRGDDDFIIPFVENIEKILSFYDRHLDEKTGLIGVVNNQNFIDWSIGKGSLPRSNEQKEMIQSTMLTLYFAHTLDCTVRLFNEIGLEEKSKRWALLSEGIKSSVLKASWDEQKQLFTDYPGGDIFSQQTNILAILCDVVPENQQKELLNRILSYDGFDEMASSYFSFFLFKAMQKTDQEDLFLENLDFWYDFLARGLTTTGETGFATHDRSDSHAWSAHPAYYMLNSVCGIKPAEVGFKSVVISPHLGSLTSVKATMPHTEGLISVTYEISGNELNASIELPKNLNGTWEYNGEVIALKGGLNKIKQSI</sequence>
<evidence type="ECO:0000259" key="2">
    <source>
        <dbReference type="Pfam" id="PF05592"/>
    </source>
</evidence>
<dbReference type="InterPro" id="IPR008928">
    <property type="entry name" value="6-hairpin_glycosidase_sf"/>
</dbReference>
<dbReference type="Pfam" id="PF08531">
    <property type="entry name" value="Bac_rhamnosid_N"/>
    <property type="match status" value="1"/>
</dbReference>
<name>A0A1I7E7T5_9BACT</name>
<dbReference type="RefSeq" id="WP_091698307.1">
    <property type="nucleotide sequence ID" value="NZ_FPBF01000012.1"/>
</dbReference>
<keyword evidence="1" id="KW-0732">Signal</keyword>
<feature type="domain" description="Bacterial alpha-L-rhamnosidase N-terminal" evidence="3">
    <location>
        <begin position="58"/>
        <end position="209"/>
    </location>
</feature>
<dbReference type="STRING" id="305507.SAMN04489724_0214"/>
<dbReference type="OrthoDB" id="9815108at2"/>
<dbReference type="InterPro" id="IPR035398">
    <property type="entry name" value="Bac_rhamnosid_C"/>
</dbReference>
<organism evidence="6 7">
    <name type="scientific">Algoriphagus locisalis</name>
    <dbReference type="NCBI Taxonomy" id="305507"/>
    <lineage>
        <taxon>Bacteria</taxon>
        <taxon>Pseudomonadati</taxon>
        <taxon>Bacteroidota</taxon>
        <taxon>Cytophagia</taxon>
        <taxon>Cytophagales</taxon>
        <taxon>Cyclobacteriaceae</taxon>
        <taxon>Algoriphagus</taxon>
    </lineage>
</organism>
<feature type="domain" description="Alpha-L-rhamnosidase concanavalin-like" evidence="2">
    <location>
        <begin position="263"/>
        <end position="347"/>
    </location>
</feature>
<protein>
    <submittedName>
        <fullName evidence="6">Alpha-L-rhamnosidase N-terminal domain-containing protein</fullName>
    </submittedName>
</protein>
<dbReference type="Pfam" id="PF17389">
    <property type="entry name" value="Bac_rhamnosid6H"/>
    <property type="match status" value="1"/>
</dbReference>
<gene>
    <name evidence="6" type="ORF">SAMN04489724_0214</name>
</gene>
<feature type="chain" id="PRO_5011797127" evidence="1">
    <location>
        <begin position="21"/>
        <end position="785"/>
    </location>
</feature>
<feature type="signal peptide" evidence="1">
    <location>
        <begin position="1"/>
        <end position="20"/>
    </location>
</feature>
<evidence type="ECO:0000259" key="4">
    <source>
        <dbReference type="Pfam" id="PF17389"/>
    </source>
</evidence>
<evidence type="ECO:0000259" key="5">
    <source>
        <dbReference type="Pfam" id="PF17390"/>
    </source>
</evidence>
<dbReference type="InterPro" id="IPR012341">
    <property type="entry name" value="6hp_glycosidase-like_sf"/>
</dbReference>
<dbReference type="SUPFAM" id="SSF49785">
    <property type="entry name" value="Galactose-binding domain-like"/>
    <property type="match status" value="1"/>
</dbReference>
<feature type="domain" description="Alpha-L-rhamnosidase C-terminal" evidence="5">
    <location>
        <begin position="706"/>
        <end position="762"/>
    </location>
</feature>
<accession>A0A1I7E7T5</accession>
<dbReference type="InterPro" id="IPR035396">
    <property type="entry name" value="Bac_rhamnosid6H"/>
</dbReference>
<reference evidence="7" key="1">
    <citation type="submission" date="2016-10" db="EMBL/GenBank/DDBJ databases">
        <authorList>
            <person name="Varghese N."/>
            <person name="Submissions S."/>
        </authorList>
    </citation>
    <scope>NUCLEOTIDE SEQUENCE [LARGE SCALE GENOMIC DNA]</scope>
    <source>
        <strain evidence="7">DSM 23445</strain>
    </source>
</reference>
<proteinExistence type="predicted"/>
<dbReference type="Gene3D" id="2.60.420.10">
    <property type="entry name" value="Maltose phosphorylase, domain 3"/>
    <property type="match status" value="1"/>
</dbReference>
<dbReference type="Proteomes" id="UP000199673">
    <property type="component" value="Unassembled WGS sequence"/>
</dbReference>
<evidence type="ECO:0000313" key="7">
    <source>
        <dbReference type="Proteomes" id="UP000199673"/>
    </source>
</evidence>
<keyword evidence="7" id="KW-1185">Reference proteome</keyword>
<dbReference type="SUPFAM" id="SSF48208">
    <property type="entry name" value="Six-hairpin glycosidases"/>
    <property type="match status" value="1"/>
</dbReference>
<dbReference type="Pfam" id="PF17390">
    <property type="entry name" value="Bac_rhamnosid_C"/>
    <property type="match status" value="1"/>
</dbReference>
<dbReference type="PANTHER" id="PTHR34987">
    <property type="entry name" value="C, PUTATIVE (AFU_ORTHOLOGUE AFUA_3G02880)-RELATED"/>
    <property type="match status" value="1"/>
</dbReference>
<dbReference type="GO" id="GO:0005975">
    <property type="term" value="P:carbohydrate metabolic process"/>
    <property type="evidence" value="ECO:0007669"/>
    <property type="project" value="InterPro"/>
</dbReference>
<feature type="domain" description="Alpha-L-rhamnosidase six-hairpin glycosidase" evidence="4">
    <location>
        <begin position="368"/>
        <end position="704"/>
    </location>
</feature>
<dbReference type="Gene3D" id="1.50.10.10">
    <property type="match status" value="1"/>
</dbReference>
<dbReference type="PANTHER" id="PTHR34987:SF2">
    <property type="entry name" value="B, PUTATIVE (AFU_ORTHOLOGUE AFUA_7G05040)-RELATED"/>
    <property type="match status" value="1"/>
</dbReference>
<evidence type="ECO:0000259" key="3">
    <source>
        <dbReference type="Pfam" id="PF08531"/>
    </source>
</evidence>
<evidence type="ECO:0000313" key="6">
    <source>
        <dbReference type="EMBL" id="SFU20008.1"/>
    </source>
</evidence>
<dbReference type="InterPro" id="IPR013737">
    <property type="entry name" value="Bac_rhamnosid_N"/>
</dbReference>
<dbReference type="Gene3D" id="2.60.120.260">
    <property type="entry name" value="Galactose-binding domain-like"/>
    <property type="match status" value="2"/>
</dbReference>
<dbReference type="InterPro" id="IPR008979">
    <property type="entry name" value="Galactose-bd-like_sf"/>
</dbReference>
<evidence type="ECO:0000256" key="1">
    <source>
        <dbReference type="SAM" id="SignalP"/>
    </source>
</evidence>
<dbReference type="Pfam" id="PF05592">
    <property type="entry name" value="Bac_rhamnosid"/>
    <property type="match status" value="1"/>
</dbReference>